<accession>A0AAU7GGT1</accession>
<dbReference type="GO" id="GO:0016787">
    <property type="term" value="F:hydrolase activity"/>
    <property type="evidence" value="ECO:0007669"/>
    <property type="project" value="UniProtKB-KW"/>
</dbReference>
<dbReference type="InterPro" id="IPR006047">
    <property type="entry name" value="GH13_cat_dom"/>
</dbReference>
<protein>
    <submittedName>
        <fullName evidence="2">Alpha-amylase family glycosyl hydrolase</fullName>
    </submittedName>
</protein>
<dbReference type="GO" id="GO:0005975">
    <property type="term" value="P:carbohydrate metabolic process"/>
    <property type="evidence" value="ECO:0007669"/>
    <property type="project" value="InterPro"/>
</dbReference>
<organism evidence="2">
    <name type="scientific">Leifsonia sp. NPDC080035</name>
    <dbReference type="NCBI Taxonomy" id="3143936"/>
    <lineage>
        <taxon>Bacteria</taxon>
        <taxon>Bacillati</taxon>
        <taxon>Actinomycetota</taxon>
        <taxon>Actinomycetes</taxon>
        <taxon>Micrococcales</taxon>
        <taxon>Microbacteriaceae</taxon>
        <taxon>Leifsonia</taxon>
    </lineage>
</organism>
<gene>
    <name evidence="2" type="ORF">AAME72_08770</name>
</gene>
<dbReference type="PANTHER" id="PTHR10357:SF219">
    <property type="entry name" value="MALTOSE ALPHA-D-GLUCOSYLTRANSFERASE"/>
    <property type="match status" value="1"/>
</dbReference>
<dbReference type="Gene3D" id="3.90.400.10">
    <property type="entry name" value="Oligo-1,6-glucosidase, Domain 2"/>
    <property type="match status" value="1"/>
</dbReference>
<reference evidence="2" key="1">
    <citation type="submission" date="2024-05" db="EMBL/GenBank/DDBJ databases">
        <title>The Natural Products Discovery Center: Release of the First 8490 Sequenced Strains for Exploring Actinobacteria Biosynthetic Diversity.</title>
        <authorList>
            <person name="Kalkreuter E."/>
            <person name="Kautsar S.A."/>
            <person name="Yang D."/>
            <person name="Bader C.D."/>
            <person name="Teijaro C.N."/>
            <person name="Fluegel L."/>
            <person name="Davis C.M."/>
            <person name="Simpson J.R."/>
            <person name="Lauterbach L."/>
            <person name="Steele A.D."/>
            <person name="Gui C."/>
            <person name="Meng S."/>
            <person name="Li G."/>
            <person name="Viehrig K."/>
            <person name="Ye F."/>
            <person name="Su P."/>
            <person name="Kiefer A.F."/>
            <person name="Nichols A."/>
            <person name="Cepeda A.J."/>
            <person name="Yan W."/>
            <person name="Fan B."/>
            <person name="Jiang Y."/>
            <person name="Adhikari A."/>
            <person name="Zheng C.-J."/>
            <person name="Schuster L."/>
            <person name="Cowan T.M."/>
            <person name="Smanski M.J."/>
            <person name="Chevrette M.G."/>
            <person name="de Carvalho L.P.S."/>
            <person name="Shen B."/>
        </authorList>
    </citation>
    <scope>NUCLEOTIDE SEQUENCE</scope>
    <source>
        <strain evidence="2">NPDC080035</strain>
    </source>
</reference>
<dbReference type="Pfam" id="PF00128">
    <property type="entry name" value="Alpha-amylase"/>
    <property type="match status" value="2"/>
</dbReference>
<dbReference type="Gene3D" id="3.20.20.80">
    <property type="entry name" value="Glycosidases"/>
    <property type="match status" value="1"/>
</dbReference>
<dbReference type="InterPro" id="IPR017853">
    <property type="entry name" value="GH"/>
</dbReference>
<evidence type="ECO:0000313" key="2">
    <source>
        <dbReference type="EMBL" id="XBM49947.1"/>
    </source>
</evidence>
<dbReference type="SUPFAM" id="SSF51445">
    <property type="entry name" value="(Trans)glycosidases"/>
    <property type="match status" value="1"/>
</dbReference>
<dbReference type="RefSeq" id="WP_348789857.1">
    <property type="nucleotide sequence ID" value="NZ_CP157390.1"/>
</dbReference>
<evidence type="ECO:0000259" key="1">
    <source>
        <dbReference type="SMART" id="SM00642"/>
    </source>
</evidence>
<dbReference type="EMBL" id="CP157390">
    <property type="protein sequence ID" value="XBM49947.1"/>
    <property type="molecule type" value="Genomic_DNA"/>
</dbReference>
<dbReference type="PANTHER" id="PTHR10357">
    <property type="entry name" value="ALPHA-AMYLASE FAMILY MEMBER"/>
    <property type="match status" value="1"/>
</dbReference>
<dbReference type="InterPro" id="IPR045857">
    <property type="entry name" value="O16G_dom_2"/>
</dbReference>
<name>A0AAU7GGT1_9MICO</name>
<feature type="domain" description="Glycosyl hydrolase family 13 catalytic" evidence="1">
    <location>
        <begin position="25"/>
        <end position="401"/>
    </location>
</feature>
<sequence length="531" mass="58744">MTDTQQNPKTRETGWAGGAGELVYGLDLSRFADGDGDGFGDFAGAIAHLDYVASLGVTWIWLLPFFPSARRDNGYDVDDHLAVDERFGDLDGLRALLTRAHELGMRVAIDAVLHHTSDRHAWFRAACEDPDSAAARFFVWSEDDSVERGDHPMFPGEEDTVWTYDERAGRYYHHQFYAFQPDLNATDPDVFEEIVEVLSFWIGVGVDGFRIDAALLIVQGKGRPDTDVDDGSFFDALRARLREVREDVLLIAEADESPELMASLVERDRFDAVIDFSLNNALILSLAREDSAPLLDALRRLDATIPPEARLNFVHNADELDLEQLSDEERKEAFAQFAPDPSMLIYGRGLRRNWAPMLQPWDRVRMTMSLLHALPGVPLLMAGQEIGVGDDMSVEGRGAARTTMQWDDTAWGGFTTAPESPLTLGAQVDGPFGFPSVNVAAQETDPDSLLTLTRSIARVRREAGADADGWTALDAGGREVLALKRDGLLTLHNLSAHLVQVEALAGHDVHLAERWDGRTLGPYGFAWLRSA</sequence>
<dbReference type="SMART" id="SM00642">
    <property type="entry name" value="Aamy"/>
    <property type="match status" value="1"/>
</dbReference>
<proteinExistence type="predicted"/>
<dbReference type="AlphaFoldDB" id="A0AAU7GGT1"/>
<keyword evidence="2" id="KW-0378">Hydrolase</keyword>